<feature type="non-terminal residue" evidence="1">
    <location>
        <position position="94"/>
    </location>
</feature>
<sequence>LRVLASPGQPSSDVPGYEATDPIIRMVGNVFKLAEVEKRATEAGFGSLTSPEVSSSIVWFIRRYVVTYLSIHETYYSEISMALVTAFGENTEGT</sequence>
<name>G1CWA3_TIGCA</name>
<feature type="non-terminal residue" evidence="1">
    <location>
        <position position="1"/>
    </location>
</feature>
<dbReference type="EMBL" id="JF928297">
    <property type="protein sequence ID" value="AEK11962.1"/>
    <property type="molecule type" value="Genomic_DNA"/>
</dbReference>
<accession>G1CWA3</accession>
<organism evidence="1">
    <name type="scientific">Tigriopus californicus</name>
    <name type="common">Marine copepod</name>
    <dbReference type="NCBI Taxonomy" id="6832"/>
    <lineage>
        <taxon>Eukaryota</taxon>
        <taxon>Metazoa</taxon>
        <taxon>Ecdysozoa</taxon>
        <taxon>Arthropoda</taxon>
        <taxon>Crustacea</taxon>
        <taxon>Multicrustacea</taxon>
        <taxon>Hexanauplia</taxon>
        <taxon>Copepoda</taxon>
        <taxon>Harpacticoida</taxon>
        <taxon>Harpacticidae</taxon>
        <taxon>Tigriopus</taxon>
    </lineage>
</organism>
<dbReference type="AlphaFoldDB" id="G1CWA3"/>
<proteinExistence type="predicted"/>
<reference evidence="1" key="1">
    <citation type="journal article" date="2011" name="BMC Genet.">
        <title>Interpopulation hybridization results in widespread viability selection across the genome in Tigriopus californicus.</title>
        <authorList>
            <person name="Pritchard V.L."/>
            <person name="Dimond L."/>
            <person name="Harrison J.S."/>
            <person name="Velazquez C.C."/>
            <person name="Zieba J.T."/>
            <person name="Burton R.S."/>
            <person name="Edmands S."/>
        </authorList>
    </citation>
    <scope>NUCLEOTIDE SEQUENCE</scope>
</reference>
<evidence type="ECO:0000313" key="1">
    <source>
        <dbReference type="EMBL" id="AEK11963.1"/>
    </source>
</evidence>
<dbReference type="EMBL" id="JF928298">
    <property type="protein sequence ID" value="AEK11963.1"/>
    <property type="molecule type" value="Genomic_DNA"/>
</dbReference>
<protein>
    <submittedName>
        <fullName evidence="1">Putative exportin 4</fullName>
    </submittedName>
</protein>